<dbReference type="HOGENOM" id="CLU_031632_1_0_6"/>
<dbReference type="Gene3D" id="1.10.10.1710">
    <property type="entry name" value="Deoxyribodipyrimidine photolyase-related"/>
    <property type="match status" value="1"/>
</dbReference>
<protein>
    <submittedName>
        <fullName evidence="1">Deoxyribodipyrimidine photolyase-related protein</fullName>
    </submittedName>
</protein>
<dbReference type="GO" id="GO:0016829">
    <property type="term" value="F:lyase activity"/>
    <property type="evidence" value="ECO:0007669"/>
    <property type="project" value="UniProtKB-KW"/>
</dbReference>
<dbReference type="Gene3D" id="1.10.579.10">
    <property type="entry name" value="DNA Cyclobutane Dipyrimidine Photolyase, subunit A, domain 3"/>
    <property type="match status" value="1"/>
</dbReference>
<dbReference type="RefSeq" id="WP_013834722.1">
    <property type="nucleotide sequence ID" value="NC_015581.1"/>
</dbReference>
<reference evidence="1 2" key="1">
    <citation type="submission" date="2011-05" db="EMBL/GenBank/DDBJ databases">
        <title>Complete sequence of Thioalkalimicrobium cyclicum ALM1.</title>
        <authorList>
            <consortium name="US DOE Joint Genome Institute"/>
            <person name="Lucas S."/>
            <person name="Han J."/>
            <person name="Lapidus A."/>
            <person name="Cheng J.-F."/>
            <person name="Goodwin L."/>
            <person name="Pitluck S."/>
            <person name="Peters L."/>
            <person name="Mikhailova N."/>
            <person name="Davenport K."/>
            <person name="Han C."/>
            <person name="Tapia R."/>
            <person name="Land M."/>
            <person name="Hauser L."/>
            <person name="Kyrpides N."/>
            <person name="Ivanova N."/>
            <person name="Pagani I."/>
            <person name="Kappler U."/>
            <person name="Woyke T."/>
        </authorList>
    </citation>
    <scope>NUCLEOTIDE SEQUENCE [LARGE SCALE GENOMIC DNA]</scope>
    <source>
        <strain evidence="2">DSM 14477 / JCM 11371 / ALM1</strain>
    </source>
</reference>
<dbReference type="PANTHER" id="PTHR38657">
    <property type="entry name" value="SLR1343 PROTEIN"/>
    <property type="match status" value="1"/>
</dbReference>
<evidence type="ECO:0000313" key="1">
    <source>
        <dbReference type="EMBL" id="AEG30938.1"/>
    </source>
</evidence>
<name>F6D9I1_THICA</name>
<dbReference type="EMBL" id="CP002776">
    <property type="protein sequence ID" value="AEG30938.1"/>
    <property type="molecule type" value="Genomic_DNA"/>
</dbReference>
<dbReference type="KEGG" id="tcy:Thicy_0162"/>
<dbReference type="AlphaFoldDB" id="F6D9I1"/>
<dbReference type="PANTHER" id="PTHR38657:SF1">
    <property type="entry name" value="SLR1343 PROTEIN"/>
    <property type="match status" value="1"/>
</dbReference>
<dbReference type="InterPro" id="IPR036134">
    <property type="entry name" value="Crypto/Photolyase_FAD-like_sf"/>
</dbReference>
<dbReference type="InterPro" id="IPR014729">
    <property type="entry name" value="Rossmann-like_a/b/a_fold"/>
</dbReference>
<dbReference type="SUPFAM" id="SSF48173">
    <property type="entry name" value="Cryptochrome/photolyase FAD-binding domain"/>
    <property type="match status" value="1"/>
</dbReference>
<dbReference type="STRING" id="717773.Thicy_0162"/>
<dbReference type="InterPro" id="IPR052551">
    <property type="entry name" value="UV-DNA_repair_photolyase"/>
</dbReference>
<dbReference type="Gene3D" id="1.25.40.80">
    <property type="match status" value="1"/>
</dbReference>
<sequence>MGNKMIRKLVVVLGDQLNQDSLVWQDFDAKQDAVWMAELPEESTHVKSHKQRTVLFLSAMRHFAEQLRQHAWSLHYLELGSHDFVSFELALKDFLSRHPVGSVELVLPGDYRVLQQIKLACQQTATPLNVLPDVHFIAEPGEFKTWLAGRKKPTMEYWYRHLRQRTGVLMDLTTGGKKPLGGKWNYDADNRQSFGKAGPQAVPEPVRFAPDQITQEVMAQVQTQFTNHPGQLDEFGWPVTRAQALQALDDFIANRLTKFGDYQDAMWSNQAWLYHSLLSVALNLKLLNPREVIAAAEQAYQQGRAPLNAVEGFIRQILGWREYVRGLYWSYMPDWLHMNALDAQQDLPGFYWTGDTEMACLKDSIGQVLEHGYGHHIQRLMVTGLFALLWQAKPEQVHHWYLAMYVDAVEWVELPNVLGMSQFADGGLMASKPYIASGQYINKMSGYCQHCPYSPKEATGQQACPFTTLYWGFIERHQEQFRGHPRLGMQVRHLDAMSDEKRQLIQQKIRQLRDITA</sequence>
<dbReference type="Pfam" id="PF04244">
    <property type="entry name" value="DPRP"/>
    <property type="match status" value="1"/>
</dbReference>
<dbReference type="Proteomes" id="UP000009232">
    <property type="component" value="Chromosome"/>
</dbReference>
<evidence type="ECO:0000313" key="2">
    <source>
        <dbReference type="Proteomes" id="UP000009232"/>
    </source>
</evidence>
<keyword evidence="2" id="KW-1185">Reference proteome</keyword>
<gene>
    <name evidence="1" type="ordered locus">Thicy_0162</name>
</gene>
<dbReference type="InterPro" id="IPR007357">
    <property type="entry name" value="PhrB-like"/>
</dbReference>
<dbReference type="Gene3D" id="3.40.50.620">
    <property type="entry name" value="HUPs"/>
    <property type="match status" value="1"/>
</dbReference>
<organism evidence="1 2">
    <name type="scientific">Thiomicrospira cyclica (strain DSM 14477 / JCM 11371 / ALM1)</name>
    <name type="common">Thioalkalimicrobium cyclicum</name>
    <dbReference type="NCBI Taxonomy" id="717773"/>
    <lineage>
        <taxon>Bacteria</taxon>
        <taxon>Pseudomonadati</taxon>
        <taxon>Pseudomonadota</taxon>
        <taxon>Gammaproteobacteria</taxon>
        <taxon>Thiotrichales</taxon>
        <taxon>Piscirickettsiaceae</taxon>
        <taxon>Thiomicrospira</taxon>
    </lineage>
</organism>
<keyword evidence="1" id="KW-0456">Lyase</keyword>
<accession>F6D9I1</accession>
<proteinExistence type="predicted"/>
<dbReference type="eggNOG" id="COG3046">
    <property type="taxonomic scope" value="Bacteria"/>
</dbReference>